<name>A0A9W3V9W9_BACTU</name>
<dbReference type="GO" id="GO:0006006">
    <property type="term" value="P:glucose metabolic process"/>
    <property type="evidence" value="ECO:0007669"/>
    <property type="project" value="UniProtKB-UniRule"/>
</dbReference>
<dbReference type="PROSITE" id="PS00850">
    <property type="entry name" value="GLY_RADICAL_1"/>
    <property type="match status" value="1"/>
</dbReference>
<comment type="pathway">
    <text evidence="2 15">Fermentation; pyruvate fermentation; formate from pyruvate: step 1/1.</text>
</comment>
<dbReference type="RefSeq" id="WP_000195482.1">
    <property type="nucleotide sequence ID" value="NZ_CP014282.1"/>
</dbReference>
<evidence type="ECO:0000256" key="4">
    <source>
        <dbReference type="ARBA" id="ARBA00013214"/>
    </source>
</evidence>
<evidence type="ECO:0000256" key="12">
    <source>
        <dbReference type="ARBA" id="ARBA00031063"/>
    </source>
</evidence>
<comment type="subcellular location">
    <subcellularLocation>
        <location evidence="1 15">Cytoplasm</location>
    </subcellularLocation>
</comment>
<dbReference type="InterPro" id="IPR005949">
    <property type="entry name" value="Form_AcTrfase"/>
</dbReference>
<dbReference type="InterPro" id="IPR001150">
    <property type="entry name" value="Gly_radical"/>
</dbReference>
<evidence type="ECO:0000256" key="8">
    <source>
        <dbReference type="ARBA" id="ARBA00022679"/>
    </source>
</evidence>
<keyword evidence="11 15" id="KW-0012">Acyltransferase</keyword>
<reference evidence="16 17" key="1">
    <citation type="submission" date="2018-09" db="EMBL/GenBank/DDBJ databases">
        <title>Complete genome of Bacillus thuringiensis strain QZL38.</title>
        <authorList>
            <person name="Song F."/>
        </authorList>
    </citation>
    <scope>NUCLEOTIDE SEQUENCE [LARGE SCALE GENOMIC DNA]</scope>
    <source>
        <strain evidence="16 17">QZL38</strain>
    </source>
</reference>
<organism evidence="16 17">
    <name type="scientific">Bacillus thuringiensis</name>
    <dbReference type="NCBI Taxonomy" id="1428"/>
    <lineage>
        <taxon>Bacteria</taxon>
        <taxon>Bacillati</taxon>
        <taxon>Bacillota</taxon>
        <taxon>Bacilli</taxon>
        <taxon>Bacillales</taxon>
        <taxon>Bacillaceae</taxon>
        <taxon>Bacillus</taxon>
        <taxon>Bacillus cereus group</taxon>
    </lineage>
</organism>
<proteinExistence type="inferred from homology"/>
<dbReference type="EMBL" id="CP032608">
    <property type="protein sequence ID" value="AYF81341.1"/>
    <property type="molecule type" value="Genomic_DNA"/>
</dbReference>
<dbReference type="InterPro" id="IPR019777">
    <property type="entry name" value="Form_AcTrfase_GR_CS"/>
</dbReference>
<dbReference type="GO" id="GO:0005829">
    <property type="term" value="C:cytosol"/>
    <property type="evidence" value="ECO:0007669"/>
    <property type="project" value="TreeGrafter"/>
</dbReference>
<accession>A0A9W3V9W9</accession>
<evidence type="ECO:0000256" key="5">
    <source>
        <dbReference type="ARBA" id="ARBA00013897"/>
    </source>
</evidence>
<dbReference type="EC" id="2.3.1.54" evidence="4 15"/>
<dbReference type="Gene3D" id="3.20.70.20">
    <property type="match status" value="1"/>
</dbReference>
<evidence type="ECO:0000256" key="11">
    <source>
        <dbReference type="ARBA" id="ARBA00023315"/>
    </source>
</evidence>
<evidence type="ECO:0000256" key="2">
    <source>
        <dbReference type="ARBA" id="ARBA00004809"/>
    </source>
</evidence>
<dbReference type="PROSITE" id="PS51149">
    <property type="entry name" value="GLY_RADICAL_2"/>
    <property type="match status" value="1"/>
</dbReference>
<comment type="function">
    <text evidence="13">Catalyzes the conversion of pyruvate to formate and acetyl-CoA.</text>
</comment>
<dbReference type="Pfam" id="PF01228">
    <property type="entry name" value="Gly_radical"/>
    <property type="match status" value="1"/>
</dbReference>
<dbReference type="AlphaFoldDB" id="A0A9W3V9W9"/>
<evidence type="ECO:0000313" key="17">
    <source>
        <dbReference type="Proteomes" id="UP000269847"/>
    </source>
</evidence>
<keyword evidence="8 15" id="KW-0808">Transferase</keyword>
<dbReference type="CDD" id="cd01678">
    <property type="entry name" value="PFL1"/>
    <property type="match status" value="1"/>
</dbReference>
<comment type="similarity">
    <text evidence="3 15">Belongs to the glycyl radical enzyme (GRE) family. PFL subfamily.</text>
</comment>
<dbReference type="PROSITE" id="PS51554">
    <property type="entry name" value="PFL"/>
    <property type="match status" value="1"/>
</dbReference>
<dbReference type="FunFam" id="3.20.70.20:FF:000003">
    <property type="entry name" value="Formate acetyltransferase"/>
    <property type="match status" value="1"/>
</dbReference>
<keyword evidence="10 15" id="KW-0119">Carbohydrate metabolism</keyword>
<comment type="subunit">
    <text evidence="15">Homodimer.</text>
</comment>
<dbReference type="SUPFAM" id="SSF51998">
    <property type="entry name" value="PFL-like glycyl radical enzymes"/>
    <property type="match status" value="1"/>
</dbReference>
<dbReference type="PANTHER" id="PTHR30191">
    <property type="entry name" value="FORMATE ACETYLTRANSFERASE"/>
    <property type="match status" value="1"/>
</dbReference>
<dbReference type="Pfam" id="PF02901">
    <property type="entry name" value="PFL-like"/>
    <property type="match status" value="1"/>
</dbReference>
<evidence type="ECO:0000256" key="1">
    <source>
        <dbReference type="ARBA" id="ARBA00004496"/>
    </source>
</evidence>
<dbReference type="GO" id="GO:0008861">
    <property type="term" value="F:formate C-acetyltransferase activity"/>
    <property type="evidence" value="ECO:0007669"/>
    <property type="project" value="UniProtKB-UniRule"/>
</dbReference>
<evidence type="ECO:0000256" key="6">
    <source>
        <dbReference type="ARBA" id="ARBA00022490"/>
    </source>
</evidence>
<dbReference type="PIRSF" id="PIRSF000379">
    <property type="entry name" value="For_Ac_trans_1"/>
    <property type="match status" value="1"/>
</dbReference>
<keyword evidence="6 15" id="KW-0963">Cytoplasm</keyword>
<gene>
    <name evidence="16" type="primary">pflB</name>
    <name evidence="16" type="ORF">D7J84_09110</name>
</gene>
<dbReference type="PANTHER" id="PTHR30191:SF0">
    <property type="entry name" value="FORMATE ACETYLTRANSFERASE 1"/>
    <property type="match status" value="1"/>
</dbReference>
<dbReference type="NCBIfam" id="TIGR01255">
    <property type="entry name" value="pyr_form_ly_1"/>
    <property type="match status" value="1"/>
</dbReference>
<evidence type="ECO:0000256" key="3">
    <source>
        <dbReference type="ARBA" id="ARBA00008375"/>
    </source>
</evidence>
<evidence type="ECO:0000313" key="16">
    <source>
        <dbReference type="EMBL" id="AYF81341.1"/>
    </source>
</evidence>
<sequence length="749" mass="84561">MTQVLENVKNAWENFKGEKWKAEIDVRDFILNNVNVYEGDESFLAGATEATKQLWDQVMDLTTKERENGGVLDMDTKIVSSITSHEPGYLNKDIEKVVGFQTDKPFKRSLQPYGGIRMAEQACESYGYEMDKELSRIFRDWRKTHNQGVFDAYTSEMRAARKSGVITGLPDAYGRGRIIGDYRRVALYGVDHLIEAKKADLNLTGGVMSEETMRLREELSEQMRALQELKQMAAAHGFDISKPATNTQEAFQWLYFAYLAAIKEQNGAAMSLGRTSTFLDIYIERDLANGTLTEEEVQEIVDHFIMKLRLVKFARTPDYNELFSGDPTWVTESIGGMALDGRSLVTKNSFRFLHTLDNLGPAPEPNLTVLWSKQLPQNFKNYCAKMSIKTSAIQYENDDIMRADYGDDYGIACCVSAMRIGKQMQFFGARANLAKALLYAINGGKDEKSKAQVGPEYAPITSEVLDYEEVMHKFDMTMEWLAGLYLNTLNVIHYMHDKYSYERIEMALHDTNVLRTMATGIAGLSVVADSLSAIKYAKVKPIRDENGIAVDFEIEGDFPKYGNNDDRVDEIAVNLVKTFMNKLRKHKTYRNSVHTMSILTITSNVVYGKKTGNTPDGRRTGEPFAPGANPMHGRDTKGALASLLSVAKLPYKDAQDGISNTFSIIPKALGKEDDVQVRNLVSMLDGYAVKEGHHLNINVFNRETLMDAMEHPEKYPQLTIRVSGYAVNFIKLTREQQIDVINRTMHESM</sequence>
<evidence type="ECO:0000256" key="9">
    <source>
        <dbReference type="ARBA" id="ARBA00022818"/>
    </source>
</evidence>
<evidence type="ECO:0000256" key="10">
    <source>
        <dbReference type="ARBA" id="ARBA00023277"/>
    </source>
</evidence>
<comment type="catalytic activity">
    <reaction evidence="14 15">
        <text>formate + acetyl-CoA = pyruvate + CoA</text>
        <dbReference type="Rhea" id="RHEA:11844"/>
        <dbReference type="ChEBI" id="CHEBI:15361"/>
        <dbReference type="ChEBI" id="CHEBI:15740"/>
        <dbReference type="ChEBI" id="CHEBI:57287"/>
        <dbReference type="ChEBI" id="CHEBI:57288"/>
        <dbReference type="EC" id="2.3.1.54"/>
    </reaction>
</comment>
<keyword evidence="9 15" id="KW-0556">Organic radical</keyword>
<evidence type="ECO:0000256" key="7">
    <source>
        <dbReference type="ARBA" id="ARBA00022526"/>
    </source>
</evidence>
<evidence type="ECO:0000256" key="14">
    <source>
        <dbReference type="ARBA" id="ARBA00049029"/>
    </source>
</evidence>
<dbReference type="Proteomes" id="UP000269847">
    <property type="component" value="Chromosome"/>
</dbReference>
<keyword evidence="7 15" id="KW-0313">Glucose metabolism</keyword>
<dbReference type="InterPro" id="IPR050244">
    <property type="entry name" value="Auton_GlycylRad_Cofactor"/>
</dbReference>
<dbReference type="InterPro" id="IPR004184">
    <property type="entry name" value="PFL_dom"/>
</dbReference>
<evidence type="ECO:0000256" key="13">
    <source>
        <dbReference type="ARBA" id="ARBA00034302"/>
    </source>
</evidence>
<protein>
    <recommendedName>
        <fullName evidence="5 15">Formate acetyltransferase</fullName>
        <ecNumber evidence="4 15">2.3.1.54</ecNumber>
    </recommendedName>
    <alternativeName>
        <fullName evidence="12 15">Pyruvate formate-lyase</fullName>
    </alternativeName>
</protein>
<evidence type="ECO:0000256" key="15">
    <source>
        <dbReference type="RuleBase" id="RU368075"/>
    </source>
</evidence>